<keyword evidence="4" id="KW-0503">Monooxygenase</keyword>
<dbReference type="Pfam" id="PF01494">
    <property type="entry name" value="FAD_binding_3"/>
    <property type="match status" value="1"/>
</dbReference>
<dbReference type="Gene3D" id="3.30.9.10">
    <property type="entry name" value="D-Amino Acid Oxidase, subunit A, domain 2"/>
    <property type="match status" value="1"/>
</dbReference>
<proteinExistence type="predicted"/>
<dbReference type="PRINTS" id="PR00420">
    <property type="entry name" value="RNGMNOXGNASE"/>
</dbReference>
<name>A0A401Z8B6_9CHLR</name>
<sequence>MYMHTPVGIIGAGPAGLFLALLLSLEGIDSVVIENRSRAEVESTIRAGVLEQGTVDLMVEMGIGERMRYEGVVHHGIELRFDRRGHRINLHELTNGRAIMIYPQHEVVKDCIAARLQQGGQIFFNVQDVQLAGVDSDQPVIHFRHEQEQVELHCDFIAGCDGFHGVSRAYIPLSVQQVYSRAYPFGWLGILLQAPPSARELIYAYHQRGFALVSTRSPQLQRMYIQCDPQDDIANWSDEMIIEELQARLVTDDDWQLRVGPIVQKNIVAMRSFVIEPMQYGRLFLAGDAAHIVPPIGAKGLNLAIADVRHLARALTRFYQQQREDLLAAYSATCLKRVWRTEHFSWWMTSMLHRFPDDDPFQQRMQRAQLDYTVGSQAASMSLAENYVGLPFSV</sequence>
<keyword evidence="2" id="KW-0274">FAD</keyword>
<dbReference type="InterPro" id="IPR050641">
    <property type="entry name" value="RIFMO-like"/>
</dbReference>
<keyword evidence="4" id="KW-0560">Oxidoreductase</keyword>
<dbReference type="Proteomes" id="UP000287224">
    <property type="component" value="Unassembled WGS sequence"/>
</dbReference>
<dbReference type="SUPFAM" id="SSF54373">
    <property type="entry name" value="FAD-linked reductases, C-terminal domain"/>
    <property type="match status" value="1"/>
</dbReference>
<dbReference type="AlphaFoldDB" id="A0A401Z8B6"/>
<comment type="caution">
    <text evidence="4">The sequence shown here is derived from an EMBL/GenBank/DDBJ whole genome shotgun (WGS) entry which is preliminary data.</text>
</comment>
<protein>
    <submittedName>
        <fullName evidence="4">4-hydroxybenzoate 3-monooxygenase</fullName>
    </submittedName>
</protein>
<evidence type="ECO:0000259" key="3">
    <source>
        <dbReference type="Pfam" id="PF01494"/>
    </source>
</evidence>
<evidence type="ECO:0000313" key="5">
    <source>
        <dbReference type="Proteomes" id="UP000287224"/>
    </source>
</evidence>
<dbReference type="SUPFAM" id="SSF51905">
    <property type="entry name" value="FAD/NAD(P)-binding domain"/>
    <property type="match status" value="1"/>
</dbReference>
<keyword evidence="1" id="KW-0285">Flavoprotein</keyword>
<evidence type="ECO:0000313" key="4">
    <source>
        <dbReference type="EMBL" id="GCE03107.1"/>
    </source>
</evidence>
<gene>
    <name evidence="4" type="primary">pobA</name>
    <name evidence="4" type="ORF">KDAU_04360</name>
</gene>
<dbReference type="PANTHER" id="PTHR43004">
    <property type="entry name" value="TRK SYSTEM POTASSIUM UPTAKE PROTEIN"/>
    <property type="match status" value="1"/>
</dbReference>
<evidence type="ECO:0000256" key="1">
    <source>
        <dbReference type="ARBA" id="ARBA00022630"/>
    </source>
</evidence>
<organism evidence="4 5">
    <name type="scientific">Dictyobacter aurantiacus</name>
    <dbReference type="NCBI Taxonomy" id="1936993"/>
    <lineage>
        <taxon>Bacteria</taxon>
        <taxon>Bacillati</taxon>
        <taxon>Chloroflexota</taxon>
        <taxon>Ktedonobacteria</taxon>
        <taxon>Ktedonobacterales</taxon>
        <taxon>Dictyobacteraceae</taxon>
        <taxon>Dictyobacter</taxon>
    </lineage>
</organism>
<dbReference type="InterPro" id="IPR002938">
    <property type="entry name" value="FAD-bd"/>
</dbReference>
<keyword evidence="5" id="KW-1185">Reference proteome</keyword>
<dbReference type="InterPro" id="IPR036188">
    <property type="entry name" value="FAD/NAD-bd_sf"/>
</dbReference>
<dbReference type="GO" id="GO:0071949">
    <property type="term" value="F:FAD binding"/>
    <property type="evidence" value="ECO:0007669"/>
    <property type="project" value="InterPro"/>
</dbReference>
<dbReference type="GO" id="GO:0016709">
    <property type="term" value="F:oxidoreductase activity, acting on paired donors, with incorporation or reduction of molecular oxygen, NAD(P)H as one donor, and incorporation of one atom of oxygen"/>
    <property type="evidence" value="ECO:0007669"/>
    <property type="project" value="UniProtKB-ARBA"/>
</dbReference>
<dbReference type="Gene3D" id="3.50.50.60">
    <property type="entry name" value="FAD/NAD(P)-binding domain"/>
    <property type="match status" value="1"/>
</dbReference>
<evidence type="ECO:0000256" key="2">
    <source>
        <dbReference type="ARBA" id="ARBA00022827"/>
    </source>
</evidence>
<dbReference type="EMBL" id="BIFQ01000001">
    <property type="protein sequence ID" value="GCE03107.1"/>
    <property type="molecule type" value="Genomic_DNA"/>
</dbReference>
<feature type="domain" description="FAD-binding" evidence="3">
    <location>
        <begin position="5"/>
        <end position="344"/>
    </location>
</feature>
<accession>A0A401Z8B6</accession>
<reference evidence="5" key="1">
    <citation type="submission" date="2018-12" db="EMBL/GenBank/DDBJ databases">
        <title>Tengunoibacter tsumagoiensis gen. nov., sp. nov., Dictyobacter kobayashii sp. nov., D. alpinus sp. nov., and D. joshuensis sp. nov. and description of Dictyobacteraceae fam. nov. within the order Ktedonobacterales isolated from Tengu-no-mugimeshi.</title>
        <authorList>
            <person name="Wang C.M."/>
            <person name="Zheng Y."/>
            <person name="Sakai Y."/>
            <person name="Toyoda A."/>
            <person name="Minakuchi Y."/>
            <person name="Abe K."/>
            <person name="Yokota A."/>
            <person name="Yabe S."/>
        </authorList>
    </citation>
    <scope>NUCLEOTIDE SEQUENCE [LARGE SCALE GENOMIC DNA]</scope>
    <source>
        <strain evidence="5">S-27</strain>
    </source>
</reference>
<dbReference type="NCBIfam" id="NF006091">
    <property type="entry name" value="PRK08243.1"/>
    <property type="match status" value="1"/>
</dbReference>
<dbReference type="PANTHER" id="PTHR43004:SF3">
    <property type="entry name" value="P-HYDROXYBENZOATE HYDROXYLASE"/>
    <property type="match status" value="1"/>
</dbReference>